<keyword evidence="2" id="KW-1185">Reference proteome</keyword>
<dbReference type="AlphaFoldDB" id="A0A9P0GE87"/>
<dbReference type="EMBL" id="OV651816">
    <property type="protein sequence ID" value="CAH1110238.1"/>
    <property type="molecule type" value="Genomic_DNA"/>
</dbReference>
<evidence type="ECO:0000313" key="2">
    <source>
        <dbReference type="Proteomes" id="UP001153636"/>
    </source>
</evidence>
<dbReference type="OrthoDB" id="6781223at2759"/>
<dbReference type="Proteomes" id="UP001153636">
    <property type="component" value="Chromosome 4"/>
</dbReference>
<protein>
    <submittedName>
        <fullName evidence="1">Uncharacterized protein</fullName>
    </submittedName>
</protein>
<proteinExistence type="predicted"/>
<sequence length="127" mass="14832">MPPIVIDGKMANQRDLLKDLKDIVKGEFSIKHINYTCIMFVENKEDHQRVLSNNKSENMPYHTYTSRNEKSHAFVLKGLTEGTKIVDIEENLEEEHEIKPRAVYQIRTKERPLFLVVTDPVITLRLP</sequence>
<reference evidence="1" key="1">
    <citation type="submission" date="2022-01" db="EMBL/GenBank/DDBJ databases">
        <authorList>
            <person name="King R."/>
        </authorList>
    </citation>
    <scope>NUCLEOTIDE SEQUENCE</scope>
</reference>
<organism evidence="1 2">
    <name type="scientific">Psylliodes chrysocephalus</name>
    <dbReference type="NCBI Taxonomy" id="3402493"/>
    <lineage>
        <taxon>Eukaryota</taxon>
        <taxon>Metazoa</taxon>
        <taxon>Ecdysozoa</taxon>
        <taxon>Arthropoda</taxon>
        <taxon>Hexapoda</taxon>
        <taxon>Insecta</taxon>
        <taxon>Pterygota</taxon>
        <taxon>Neoptera</taxon>
        <taxon>Endopterygota</taxon>
        <taxon>Coleoptera</taxon>
        <taxon>Polyphaga</taxon>
        <taxon>Cucujiformia</taxon>
        <taxon>Chrysomeloidea</taxon>
        <taxon>Chrysomelidae</taxon>
        <taxon>Galerucinae</taxon>
        <taxon>Alticini</taxon>
        <taxon>Psylliodes</taxon>
    </lineage>
</organism>
<evidence type="ECO:0000313" key="1">
    <source>
        <dbReference type="EMBL" id="CAH1110238.1"/>
    </source>
</evidence>
<accession>A0A9P0GE87</accession>
<gene>
    <name evidence="1" type="ORF">PSYICH_LOCUS9873</name>
</gene>
<name>A0A9P0GE87_9CUCU</name>